<name>A0ABD3DHV7_9LAMI</name>
<reference evidence="3" key="1">
    <citation type="journal article" date="2024" name="IScience">
        <title>Strigolactones Initiate the Formation of Haustorium-like Structures in Castilleja.</title>
        <authorList>
            <person name="Buerger M."/>
            <person name="Peterson D."/>
            <person name="Chory J."/>
        </authorList>
    </citation>
    <scope>NUCLEOTIDE SEQUENCE [LARGE SCALE GENOMIC DNA]</scope>
</reference>
<gene>
    <name evidence="2" type="ORF">CASFOL_012708</name>
</gene>
<organism evidence="2 3">
    <name type="scientific">Castilleja foliolosa</name>
    <dbReference type="NCBI Taxonomy" id="1961234"/>
    <lineage>
        <taxon>Eukaryota</taxon>
        <taxon>Viridiplantae</taxon>
        <taxon>Streptophyta</taxon>
        <taxon>Embryophyta</taxon>
        <taxon>Tracheophyta</taxon>
        <taxon>Spermatophyta</taxon>
        <taxon>Magnoliopsida</taxon>
        <taxon>eudicotyledons</taxon>
        <taxon>Gunneridae</taxon>
        <taxon>Pentapetalae</taxon>
        <taxon>asterids</taxon>
        <taxon>lamiids</taxon>
        <taxon>Lamiales</taxon>
        <taxon>Orobanchaceae</taxon>
        <taxon>Pedicularideae</taxon>
        <taxon>Castillejinae</taxon>
        <taxon>Castilleja</taxon>
    </lineage>
</organism>
<sequence length="115" mass="13316">MKLTLSDEASTTLIGQQTEDVIALQGLYVKRLPPFIEEEIVGKHALFEVINTEQNTVFRRYNASRLSVDLDVLDAFRHKYGYEEVVEANQEQEEEEWEDWEDEEEEGSGDSCVED</sequence>
<keyword evidence="3" id="KW-1185">Reference proteome</keyword>
<evidence type="ECO:0000313" key="3">
    <source>
        <dbReference type="Proteomes" id="UP001632038"/>
    </source>
</evidence>
<accession>A0ABD3DHV7</accession>
<comment type="caution">
    <text evidence="2">The sequence shown here is derived from an EMBL/GenBank/DDBJ whole genome shotgun (WGS) entry which is preliminary data.</text>
</comment>
<evidence type="ECO:0000313" key="2">
    <source>
        <dbReference type="EMBL" id="KAL3641893.1"/>
    </source>
</evidence>
<dbReference type="EMBL" id="JAVIJP010000016">
    <property type="protein sequence ID" value="KAL3641893.1"/>
    <property type="molecule type" value="Genomic_DNA"/>
</dbReference>
<evidence type="ECO:0000256" key="1">
    <source>
        <dbReference type="SAM" id="MobiDB-lite"/>
    </source>
</evidence>
<feature type="region of interest" description="Disordered" evidence="1">
    <location>
        <begin position="87"/>
        <end position="115"/>
    </location>
</feature>
<dbReference type="AlphaFoldDB" id="A0ABD3DHV7"/>
<proteinExistence type="predicted"/>
<protein>
    <submittedName>
        <fullName evidence="2">Uncharacterized protein</fullName>
    </submittedName>
</protein>
<dbReference type="Proteomes" id="UP001632038">
    <property type="component" value="Unassembled WGS sequence"/>
</dbReference>